<dbReference type="AlphaFoldDB" id="A0A4P6FC45"/>
<gene>
    <name evidence="1" type="ORF">ET445_03255</name>
</gene>
<organism evidence="1 2">
    <name type="scientific">Agromyces protaetiae</name>
    <dbReference type="NCBI Taxonomy" id="2509455"/>
    <lineage>
        <taxon>Bacteria</taxon>
        <taxon>Bacillati</taxon>
        <taxon>Actinomycetota</taxon>
        <taxon>Actinomycetes</taxon>
        <taxon>Micrococcales</taxon>
        <taxon>Microbacteriaceae</taxon>
        <taxon>Agromyces</taxon>
    </lineage>
</organism>
<dbReference type="Proteomes" id="UP000291259">
    <property type="component" value="Chromosome"/>
</dbReference>
<protein>
    <submittedName>
        <fullName evidence="1">Uncharacterized protein</fullName>
    </submittedName>
</protein>
<reference evidence="1 2" key="1">
    <citation type="submission" date="2019-01" db="EMBL/GenBank/DDBJ databases">
        <title>Genome sequencing of strain FW100M-8.</title>
        <authorList>
            <person name="Heo J."/>
            <person name="Kim S.-J."/>
            <person name="Kim J.-S."/>
            <person name="Hong S.-B."/>
            <person name="Kwon S.-W."/>
        </authorList>
    </citation>
    <scope>NUCLEOTIDE SEQUENCE [LARGE SCALE GENOMIC DNA]</scope>
    <source>
        <strain evidence="1 2">FW100M-8</strain>
    </source>
</reference>
<dbReference type="KEGG" id="agf:ET445_03255"/>
<keyword evidence="2" id="KW-1185">Reference proteome</keyword>
<accession>A0A4P6FC45</accession>
<dbReference type="EMBL" id="CP035491">
    <property type="protein sequence ID" value="QAY72503.1"/>
    <property type="molecule type" value="Genomic_DNA"/>
</dbReference>
<proteinExistence type="predicted"/>
<name>A0A4P6FC45_9MICO</name>
<evidence type="ECO:0000313" key="2">
    <source>
        <dbReference type="Proteomes" id="UP000291259"/>
    </source>
</evidence>
<sequence length="85" mass="9134">MPRARVHSQVPPAADFENLLIAHDISLGAYRTPDSGGCVGGITTTVTVSTRTSGDHELWIDGCQAPDGTFEDEATDLFSDYREGH</sequence>
<evidence type="ECO:0000313" key="1">
    <source>
        <dbReference type="EMBL" id="QAY72503.1"/>
    </source>
</evidence>
<dbReference type="RefSeq" id="WP_129188791.1">
    <property type="nucleotide sequence ID" value="NZ_CP035491.1"/>
</dbReference>